<dbReference type="Pfam" id="PF02566">
    <property type="entry name" value="OsmC"/>
    <property type="match status" value="1"/>
</dbReference>
<dbReference type="InterPro" id="IPR015946">
    <property type="entry name" value="KH_dom-like_a/b"/>
</dbReference>
<dbReference type="EMBL" id="JBHRTP010000001">
    <property type="protein sequence ID" value="MFC3106369.1"/>
    <property type="molecule type" value="Genomic_DNA"/>
</dbReference>
<name>A0ABV7EUI5_9BURK</name>
<reference evidence="2" key="1">
    <citation type="journal article" date="2019" name="Int. J. Syst. Evol. Microbiol.">
        <title>The Global Catalogue of Microorganisms (GCM) 10K type strain sequencing project: providing services to taxonomists for standard genome sequencing and annotation.</title>
        <authorList>
            <consortium name="The Broad Institute Genomics Platform"/>
            <consortium name="The Broad Institute Genome Sequencing Center for Infectious Disease"/>
            <person name="Wu L."/>
            <person name="Ma J."/>
        </authorList>
    </citation>
    <scope>NUCLEOTIDE SEQUENCE [LARGE SCALE GENOMIC DNA]</scope>
    <source>
        <strain evidence="2">KCTC 42986</strain>
    </source>
</reference>
<dbReference type="PANTHER" id="PTHR39624">
    <property type="entry name" value="PROTEIN INVOLVED IN RIMO-MEDIATED BETA-METHYLTHIOLATION OF RIBOSOMAL PROTEIN S12 YCAO"/>
    <property type="match status" value="1"/>
</dbReference>
<keyword evidence="1" id="KW-0560">Oxidoreductase</keyword>
<accession>A0ABV7EUI5</accession>
<organism evidence="1 2">
    <name type="scientific">Undibacterium arcticum</name>
    <dbReference type="NCBI Taxonomy" id="1762892"/>
    <lineage>
        <taxon>Bacteria</taxon>
        <taxon>Pseudomonadati</taxon>
        <taxon>Pseudomonadota</taxon>
        <taxon>Betaproteobacteria</taxon>
        <taxon>Burkholderiales</taxon>
        <taxon>Oxalobacteraceae</taxon>
        <taxon>Undibacterium</taxon>
    </lineage>
</organism>
<keyword evidence="1" id="KW-0575">Peroxidase</keyword>
<dbReference type="PANTHER" id="PTHR39624:SF2">
    <property type="entry name" value="OSMC-LIKE PROTEIN"/>
    <property type="match status" value="1"/>
</dbReference>
<evidence type="ECO:0000313" key="2">
    <source>
        <dbReference type="Proteomes" id="UP001595530"/>
    </source>
</evidence>
<dbReference type="Gene3D" id="3.30.300.20">
    <property type="match status" value="1"/>
</dbReference>
<gene>
    <name evidence="1" type="ORF">ACFOFO_00045</name>
</gene>
<keyword evidence="2" id="KW-1185">Reference proteome</keyword>
<dbReference type="RefSeq" id="WP_390328829.1">
    <property type="nucleotide sequence ID" value="NZ_JBHRTP010000001.1"/>
</dbReference>
<dbReference type="Proteomes" id="UP001595530">
    <property type="component" value="Unassembled WGS sequence"/>
</dbReference>
<comment type="caution">
    <text evidence="1">The sequence shown here is derived from an EMBL/GenBank/DDBJ whole genome shotgun (WGS) entry which is preliminary data.</text>
</comment>
<dbReference type="GO" id="GO:0004601">
    <property type="term" value="F:peroxidase activity"/>
    <property type="evidence" value="ECO:0007669"/>
    <property type="project" value="UniProtKB-KW"/>
</dbReference>
<protein>
    <submittedName>
        <fullName evidence="1">OsmC family protein</fullName>
        <ecNumber evidence="1">1.11.1.-</ecNumber>
    </submittedName>
</protein>
<dbReference type="InterPro" id="IPR036102">
    <property type="entry name" value="OsmC/Ohrsf"/>
</dbReference>
<proteinExistence type="predicted"/>
<sequence length="127" mass="13898">MEVKSRRGDGALQCRIQIGPHAIVSDAPRTSGGEETGPEPHDLLAAALAACTSLTVTIYARRKSMDLQDIEVSIQHGQRGDTYELVRNIHYIGNLSAEERQRLTDIANKCPVHKTLSGQIQIVTEAH</sequence>
<dbReference type="SUPFAM" id="SSF82784">
    <property type="entry name" value="OsmC-like"/>
    <property type="match status" value="1"/>
</dbReference>
<evidence type="ECO:0000313" key="1">
    <source>
        <dbReference type="EMBL" id="MFC3106369.1"/>
    </source>
</evidence>
<dbReference type="EC" id="1.11.1.-" evidence="1"/>
<dbReference type="InterPro" id="IPR003718">
    <property type="entry name" value="OsmC/Ohr_fam"/>
</dbReference>